<dbReference type="Proteomes" id="UP000016566">
    <property type="component" value="Unassembled WGS sequence"/>
</dbReference>
<keyword evidence="2" id="KW-0808">Transferase</keyword>
<sequence>MQSRVRRGSIGPLKIRQAGPDDVADLATLHVTCWAETYPGLLPAQEIARYDRDLRLRQWEQQIAKGTSRIMIAPGAGFAQIGPQREAALAARGVEEELYALYLLRTAQGAGLGRALFAAAFGPAPGPLSAMVLEGNDRACRFYEATGARLAERRPERIGDALITDLLYLWDTAPAP</sequence>
<dbReference type="Pfam" id="PF00583">
    <property type="entry name" value="Acetyltransf_1"/>
    <property type="match status" value="1"/>
</dbReference>
<dbReference type="eggNOG" id="COG1247">
    <property type="taxonomic scope" value="Bacteria"/>
</dbReference>
<dbReference type="STRING" id="1337093.MBELCI_2576"/>
<dbReference type="AlphaFoldDB" id="U3AFR9"/>
<dbReference type="InterPro" id="IPR016181">
    <property type="entry name" value="Acyl_CoA_acyltransferase"/>
</dbReference>
<feature type="domain" description="N-acetyltransferase" evidence="1">
    <location>
        <begin position="13"/>
        <end position="174"/>
    </location>
</feature>
<dbReference type="InterPro" id="IPR000182">
    <property type="entry name" value="GNAT_dom"/>
</dbReference>
<organism evidence="2 3">
    <name type="scientific">Limimaricola cinnabarinus LL-001</name>
    <dbReference type="NCBI Taxonomy" id="1337093"/>
    <lineage>
        <taxon>Bacteria</taxon>
        <taxon>Pseudomonadati</taxon>
        <taxon>Pseudomonadota</taxon>
        <taxon>Alphaproteobacteria</taxon>
        <taxon>Rhodobacterales</taxon>
        <taxon>Paracoccaceae</taxon>
        <taxon>Limimaricola</taxon>
    </lineage>
</organism>
<evidence type="ECO:0000313" key="2">
    <source>
        <dbReference type="EMBL" id="GAD56524.1"/>
    </source>
</evidence>
<evidence type="ECO:0000313" key="3">
    <source>
        <dbReference type="Proteomes" id="UP000016566"/>
    </source>
</evidence>
<reference evidence="2" key="1">
    <citation type="journal article" date="2013" name="Genome Announc.">
        <title>Draft Genome Sequence of Loktanella cinnabarina LL-001T, Isolated from Deep-Sea Floor Sediment.</title>
        <authorList>
            <person name="Nishi S."/>
            <person name="Tsubouchi T."/>
            <person name="Takaki Y."/>
            <person name="Koyanagi R."/>
            <person name="Satoh N."/>
            <person name="Maruyama T."/>
            <person name="Hatada Y."/>
        </authorList>
    </citation>
    <scope>NUCLEOTIDE SEQUENCE [LARGE SCALE GENOMIC DNA]</scope>
    <source>
        <strain evidence="2">LL-001</strain>
    </source>
</reference>
<name>U3AFR9_9RHOB</name>
<dbReference type="PROSITE" id="PS51186">
    <property type="entry name" value="GNAT"/>
    <property type="match status" value="1"/>
</dbReference>
<keyword evidence="3" id="KW-1185">Reference proteome</keyword>
<accession>U3AFR9</accession>
<dbReference type="SUPFAM" id="SSF55729">
    <property type="entry name" value="Acyl-CoA N-acyltransferases (Nat)"/>
    <property type="match status" value="1"/>
</dbReference>
<dbReference type="GO" id="GO:0016747">
    <property type="term" value="F:acyltransferase activity, transferring groups other than amino-acyl groups"/>
    <property type="evidence" value="ECO:0007669"/>
    <property type="project" value="InterPro"/>
</dbReference>
<protein>
    <submittedName>
        <fullName evidence="2">GCN5-related N-acetyltransferase</fullName>
    </submittedName>
</protein>
<proteinExistence type="predicted"/>
<dbReference type="Gene3D" id="3.40.630.30">
    <property type="match status" value="1"/>
</dbReference>
<comment type="caution">
    <text evidence="2">The sequence shown here is derived from an EMBL/GenBank/DDBJ whole genome shotgun (WGS) entry which is preliminary data.</text>
</comment>
<gene>
    <name evidence="2" type="ORF">MBELCI_2576</name>
</gene>
<evidence type="ECO:0000259" key="1">
    <source>
        <dbReference type="PROSITE" id="PS51186"/>
    </source>
</evidence>
<dbReference type="EMBL" id="BATB01000039">
    <property type="protein sequence ID" value="GAD56524.1"/>
    <property type="molecule type" value="Genomic_DNA"/>
</dbReference>